<dbReference type="Gene3D" id="3.30.9.10">
    <property type="entry name" value="D-Amino Acid Oxidase, subunit A, domain 2"/>
    <property type="match status" value="1"/>
</dbReference>
<dbReference type="InterPro" id="IPR006076">
    <property type="entry name" value="FAD-dep_OxRdtase"/>
</dbReference>
<organism evidence="2 3">
    <name type="scientific">Natronobacillus azotifigens</name>
    <dbReference type="NCBI Taxonomy" id="472978"/>
    <lineage>
        <taxon>Bacteria</taxon>
        <taxon>Bacillati</taxon>
        <taxon>Bacillota</taxon>
        <taxon>Bacilli</taxon>
        <taxon>Bacillales</taxon>
        <taxon>Bacillaceae</taxon>
        <taxon>Natronobacillus</taxon>
    </lineage>
</organism>
<evidence type="ECO:0000313" key="2">
    <source>
        <dbReference type="EMBL" id="MCZ0703552.1"/>
    </source>
</evidence>
<name>A0A9J6RCX9_9BACI</name>
<dbReference type="GO" id="GO:0005737">
    <property type="term" value="C:cytoplasm"/>
    <property type="evidence" value="ECO:0007669"/>
    <property type="project" value="TreeGrafter"/>
</dbReference>
<protein>
    <submittedName>
        <fullName evidence="2">FAD-dependent oxidoreductase</fullName>
    </submittedName>
</protein>
<comment type="caution">
    <text evidence="2">The sequence shown here is derived from an EMBL/GenBank/DDBJ whole genome shotgun (WGS) entry which is preliminary data.</text>
</comment>
<dbReference type="EMBL" id="JAPRAT010000018">
    <property type="protein sequence ID" value="MCZ0703552.1"/>
    <property type="molecule type" value="Genomic_DNA"/>
</dbReference>
<proteinExistence type="predicted"/>
<dbReference type="PANTHER" id="PTHR13847">
    <property type="entry name" value="SARCOSINE DEHYDROGENASE-RELATED"/>
    <property type="match status" value="1"/>
</dbReference>
<dbReference type="RefSeq" id="WP_268780316.1">
    <property type="nucleotide sequence ID" value="NZ_JAPRAT010000018.1"/>
</dbReference>
<sequence length="388" mass="44279">MDVQSGNLYWPTTFPNKPTYPALEENIKCDVLVVGGGSSGAQCAHLLSDTDLSVVVVDKQAVGSGSTSSNTALIQYLGDKMLFELVNSFGEEEAIVHTKLCEETMNDIEKASIEMEIDSEFTRRDTLYYASDKAGVEKLKKEYFYLKKHGFKADLLNKKQISERYPFKTDLALYTYDDAELNPIKYNHGLLQEAYKKGVRVYEQTRINGKKLEKEKATFYTENGYSIEAQHVIFACGYEGLEIKQERNAVLSSSYAVVTNPVEHFDDWYKRTLIWETARPYIYMRTTKDNRIIIGGLDETTTNPEKRDAKIIHKKNQLIEEFNKLFPTIDVQPEYYLGAFYGGTHDGLPMIGEYEEFPNCYFLFAYGDNGLVYSGMLAKKIRDKILGL</sequence>
<evidence type="ECO:0000259" key="1">
    <source>
        <dbReference type="Pfam" id="PF01266"/>
    </source>
</evidence>
<dbReference type="Gene3D" id="3.50.50.60">
    <property type="entry name" value="FAD/NAD(P)-binding domain"/>
    <property type="match status" value="1"/>
</dbReference>
<dbReference type="Pfam" id="PF01266">
    <property type="entry name" value="DAO"/>
    <property type="match status" value="1"/>
</dbReference>
<keyword evidence="3" id="KW-1185">Reference proteome</keyword>
<dbReference type="AlphaFoldDB" id="A0A9J6RCX9"/>
<dbReference type="PANTHER" id="PTHR13847:SF201">
    <property type="entry name" value="PUTATIBE OXIDOREDUCTASE"/>
    <property type="match status" value="1"/>
</dbReference>
<feature type="domain" description="FAD dependent oxidoreductase" evidence="1">
    <location>
        <begin position="30"/>
        <end position="381"/>
    </location>
</feature>
<dbReference type="Proteomes" id="UP001084197">
    <property type="component" value="Unassembled WGS sequence"/>
</dbReference>
<dbReference type="InterPro" id="IPR036188">
    <property type="entry name" value="FAD/NAD-bd_sf"/>
</dbReference>
<dbReference type="SUPFAM" id="SSF51905">
    <property type="entry name" value="FAD/NAD(P)-binding domain"/>
    <property type="match status" value="1"/>
</dbReference>
<accession>A0A9J6RCX9</accession>
<evidence type="ECO:0000313" key="3">
    <source>
        <dbReference type="Proteomes" id="UP001084197"/>
    </source>
</evidence>
<reference evidence="2" key="1">
    <citation type="submission" date="2022-11" db="EMBL/GenBank/DDBJ databases">
        <title>WGS of Natronobacillus azotifigens 24KS-1, an anaerobic diazotrophic haloalkaliphile from soda-rich habitats.</title>
        <authorList>
            <person name="Sorokin D.Y."/>
            <person name="Merkel A.Y."/>
        </authorList>
    </citation>
    <scope>NUCLEOTIDE SEQUENCE</scope>
    <source>
        <strain evidence="2">24KS-1</strain>
    </source>
</reference>
<gene>
    <name evidence="2" type="ORF">OWO01_10010</name>
</gene>